<dbReference type="Pfam" id="PF11697">
    <property type="entry name" value="DUF3293"/>
    <property type="match status" value="1"/>
</dbReference>
<gene>
    <name evidence="1" type="ORF">ACFO0D_02450</name>
</gene>
<proteinExistence type="predicted"/>
<comment type="caution">
    <text evidence="1">The sequence shown here is derived from an EMBL/GenBank/DDBJ whole genome shotgun (WGS) entry which is preliminary data.</text>
</comment>
<accession>A0ABV9I4S6</accession>
<dbReference type="Proteomes" id="UP001595952">
    <property type="component" value="Unassembled WGS sequence"/>
</dbReference>
<sequence>MTLRRAFLDTTYGPRHERFRLSPTPPAPGQGPSWVWPGQRWALITAWNPGGLRQPPAVNHTAQARLQAATRAWPQQPAVNGHGEWAEPALLLLGLPLPEALRLGRAFGQAAVLFGTGLRVALVWLPTGAEGDHGERPWAERYWAVTTPPTSPGACIL</sequence>
<name>A0ABV9I4S6_9DEIO</name>
<evidence type="ECO:0000313" key="2">
    <source>
        <dbReference type="Proteomes" id="UP001595952"/>
    </source>
</evidence>
<dbReference type="EMBL" id="JBHSEI010000001">
    <property type="protein sequence ID" value="MFC4637194.1"/>
    <property type="molecule type" value="Genomic_DNA"/>
</dbReference>
<reference evidence="2" key="1">
    <citation type="journal article" date="2019" name="Int. J. Syst. Evol. Microbiol.">
        <title>The Global Catalogue of Microorganisms (GCM) 10K type strain sequencing project: providing services to taxonomists for standard genome sequencing and annotation.</title>
        <authorList>
            <consortium name="The Broad Institute Genomics Platform"/>
            <consortium name="The Broad Institute Genome Sequencing Center for Infectious Disease"/>
            <person name="Wu L."/>
            <person name="Ma J."/>
        </authorList>
    </citation>
    <scope>NUCLEOTIDE SEQUENCE [LARGE SCALE GENOMIC DNA]</scope>
    <source>
        <strain evidence="2">CCUG 55995</strain>
    </source>
</reference>
<dbReference type="RefSeq" id="WP_380060227.1">
    <property type="nucleotide sequence ID" value="NZ_JBHSEI010000001.1"/>
</dbReference>
<organism evidence="1 2">
    <name type="scientific">Deinococcus hohokamensis</name>
    <dbReference type="NCBI Taxonomy" id="309883"/>
    <lineage>
        <taxon>Bacteria</taxon>
        <taxon>Thermotogati</taxon>
        <taxon>Deinococcota</taxon>
        <taxon>Deinococci</taxon>
        <taxon>Deinococcales</taxon>
        <taxon>Deinococcaceae</taxon>
        <taxon>Deinococcus</taxon>
    </lineage>
</organism>
<dbReference type="InterPro" id="IPR021710">
    <property type="entry name" value="DUF3293"/>
</dbReference>
<protein>
    <submittedName>
        <fullName evidence="1">DUF3293 domain-containing protein</fullName>
    </submittedName>
</protein>
<evidence type="ECO:0000313" key="1">
    <source>
        <dbReference type="EMBL" id="MFC4637194.1"/>
    </source>
</evidence>
<keyword evidence="2" id="KW-1185">Reference proteome</keyword>